<gene>
    <name evidence="1" type="ORF">TEOVI_000699000</name>
</gene>
<organism evidence="1 2">
    <name type="scientific">Trypanosoma equiperdum</name>
    <dbReference type="NCBI Taxonomy" id="5694"/>
    <lineage>
        <taxon>Eukaryota</taxon>
        <taxon>Discoba</taxon>
        <taxon>Euglenozoa</taxon>
        <taxon>Kinetoplastea</taxon>
        <taxon>Metakinetoplastina</taxon>
        <taxon>Trypanosomatida</taxon>
        <taxon>Trypanosomatidae</taxon>
        <taxon>Trypanosoma</taxon>
    </lineage>
</organism>
<proteinExistence type="predicted"/>
<accession>A0A1G4I075</accession>
<comment type="caution">
    <text evidence="1">The sequence shown here is derived from an EMBL/GenBank/DDBJ whole genome shotgun (WGS) entry which is preliminary data.</text>
</comment>
<name>A0A1G4I075_TRYEQ</name>
<dbReference type="Proteomes" id="UP000195570">
    <property type="component" value="Unassembled WGS sequence"/>
</dbReference>
<evidence type="ECO:0000313" key="2">
    <source>
        <dbReference type="Proteomes" id="UP000195570"/>
    </source>
</evidence>
<dbReference type="RefSeq" id="XP_067076724.1">
    <property type="nucleotide sequence ID" value="XM_067220623.1"/>
</dbReference>
<dbReference type="AlphaFoldDB" id="A0A1G4I075"/>
<keyword evidence="2" id="KW-1185">Reference proteome</keyword>
<dbReference type="VEuPathDB" id="TriTrypDB:TEOVI_000699000"/>
<evidence type="ECO:0000313" key="1">
    <source>
        <dbReference type="EMBL" id="SCU65068.1"/>
    </source>
</evidence>
<dbReference type="EMBL" id="CZPT02000213">
    <property type="protein sequence ID" value="SCU65068.1"/>
    <property type="molecule type" value="Genomic_DNA"/>
</dbReference>
<dbReference type="GeneID" id="92380924"/>
<protein>
    <submittedName>
        <fullName evidence="1">Uncharacterized protein</fullName>
    </submittedName>
</protein>
<sequence>MRFVSRSGCLNTVPYNKLRPSCCARRSFVRVANPAEERGTTQRYQTLGEYLQRLPRGLRDVLLWSPAIAAAYFMFYKQPTYYLPSARRRLLSRPVASTPKSKAEKSRSGGVVSIRLDDPSGAVVKGVVLAVLDADGTTLESCVNSASSPSPPVPPFIVGITDCLMRLQMVREPETGRVKGYTLV</sequence>
<reference evidence="1" key="1">
    <citation type="submission" date="2016-09" db="EMBL/GenBank/DDBJ databases">
        <authorList>
            <person name="Hebert L."/>
            <person name="Moumen B."/>
        </authorList>
    </citation>
    <scope>NUCLEOTIDE SEQUENCE [LARGE SCALE GENOMIC DNA]</scope>
    <source>
        <strain evidence="1">OVI</strain>
    </source>
</reference>